<dbReference type="GO" id="GO:0015562">
    <property type="term" value="F:efflux transmembrane transporter activity"/>
    <property type="evidence" value="ECO:0007669"/>
    <property type="project" value="InterPro"/>
</dbReference>
<dbReference type="Pfam" id="PF02321">
    <property type="entry name" value="OEP"/>
    <property type="match status" value="2"/>
</dbReference>
<dbReference type="InterPro" id="IPR010131">
    <property type="entry name" value="MdtP/NodT-like"/>
</dbReference>
<gene>
    <name evidence="2" type="ORF">NITFAB_0537</name>
</gene>
<proteinExistence type="inferred from homology"/>
<evidence type="ECO:0000313" key="2">
    <source>
        <dbReference type="EMBL" id="SPS04948.1"/>
    </source>
</evidence>
<comment type="similarity">
    <text evidence="1">Belongs to the outer membrane factor (OMF) (TC 1.B.17) family.</text>
</comment>
<evidence type="ECO:0000256" key="1">
    <source>
        <dbReference type="ARBA" id="ARBA00007613"/>
    </source>
</evidence>
<accession>A0A2X0QTM8</accession>
<dbReference type="EMBL" id="LS423452">
    <property type="protein sequence ID" value="SPS04948.1"/>
    <property type="molecule type" value="Genomic_DNA"/>
</dbReference>
<dbReference type="PANTHER" id="PTHR30203:SF24">
    <property type="entry name" value="BLR4935 PROTEIN"/>
    <property type="match status" value="1"/>
</dbReference>
<sequence>MLVSAFTYPENKKNMPFHRFSFRGWWILFFLLISSLPSHAAGILTLETALRLAATHSPILADIAAQERGAHAALTTARAYPNPDLQLGAGKSLSKFQHIPDGQNNAAALSQLIELPSVREARRQGAEAGIVAAEASVSDARINLRTSVKQAFFEVLRRQEELRLAKVNLDLLMQIRDRVKLKVKVGESPRFELVKADVEVLAAQSAVKSAEFRIIQARDRLRAIIGAPLAKNFEVSQEKLLPPDLPELDELRKELLERQPVLKVANAQAQRAEARVQLERNLRIPQPTITVGTNQDPDWKIWQVGVSLPLPLWNRRQGPIGEALAGLERAEAEKRQVNISLLGILDQAYGRYQIAKNQVKIFETGLLRDAENAMKVAEAAYRHGERGILEFLDAQRVLRTTRLDYLNARYELQAALIEIERLRAIPPSPGEIL</sequence>
<reference evidence="2" key="1">
    <citation type="submission" date="2018-05" db="EMBL/GenBank/DDBJ databases">
        <authorList>
            <person name="Lanie J.A."/>
            <person name="Ng W.-L."/>
            <person name="Kazmierczak K.M."/>
            <person name="Andrzejewski T.M."/>
            <person name="Davidsen T.M."/>
            <person name="Wayne K.J."/>
            <person name="Tettelin H."/>
            <person name="Glass J.I."/>
            <person name="Rusch D."/>
            <person name="Podicherti R."/>
            <person name="Tsui H.-C.T."/>
            <person name="Winkler M.E."/>
        </authorList>
    </citation>
    <scope>NUCLEOTIDE SEQUENCE</scope>
    <source>
        <strain evidence="2">KNB</strain>
    </source>
</reference>
<organism evidence="2">
    <name type="scientific">Candidatus Nitrotoga fabula</name>
    <dbReference type="NCBI Taxonomy" id="2182327"/>
    <lineage>
        <taxon>Bacteria</taxon>
        <taxon>Pseudomonadati</taxon>
        <taxon>Pseudomonadota</taxon>
        <taxon>Betaproteobacteria</taxon>
        <taxon>Nitrosomonadales</taxon>
        <taxon>Gallionellaceae</taxon>
        <taxon>Candidatus Nitrotoga</taxon>
    </lineage>
</organism>
<dbReference type="PANTHER" id="PTHR30203">
    <property type="entry name" value="OUTER MEMBRANE CATION EFFLUX PROTEIN"/>
    <property type="match status" value="1"/>
</dbReference>
<protein>
    <submittedName>
        <fullName evidence="2">Putative Outer membrane efflux protein, cusC-like</fullName>
    </submittedName>
</protein>
<dbReference type="InterPro" id="IPR003423">
    <property type="entry name" value="OMP_efflux"/>
</dbReference>
<dbReference type="AlphaFoldDB" id="A0A2X0QTM8"/>
<dbReference type="SUPFAM" id="SSF56954">
    <property type="entry name" value="Outer membrane efflux proteins (OEP)"/>
    <property type="match status" value="1"/>
</dbReference>
<name>A0A2X0QTM8_9PROT</name>
<dbReference type="Gene3D" id="1.20.1600.10">
    <property type="entry name" value="Outer membrane efflux proteins (OEP)"/>
    <property type="match status" value="1"/>
</dbReference>